<dbReference type="NCBIfam" id="NF009466">
    <property type="entry name" value="PRK12826.1-2"/>
    <property type="match status" value="1"/>
</dbReference>
<gene>
    <name evidence="4" type="ORF">KGD82_07260</name>
</gene>
<protein>
    <submittedName>
        <fullName evidence="4">SDR family oxidoreductase</fullName>
    </submittedName>
</protein>
<proteinExistence type="inferred from homology"/>
<feature type="domain" description="Ketoreductase" evidence="3">
    <location>
        <begin position="8"/>
        <end position="192"/>
    </location>
</feature>
<dbReference type="SMART" id="SM00822">
    <property type="entry name" value="PKS_KR"/>
    <property type="match status" value="1"/>
</dbReference>
<dbReference type="Pfam" id="PF13561">
    <property type="entry name" value="adh_short_C2"/>
    <property type="match status" value="1"/>
</dbReference>
<dbReference type="FunFam" id="3.40.50.720:FF:000173">
    <property type="entry name" value="3-oxoacyl-[acyl-carrier protein] reductase"/>
    <property type="match status" value="1"/>
</dbReference>
<evidence type="ECO:0000259" key="3">
    <source>
        <dbReference type="SMART" id="SM00822"/>
    </source>
</evidence>
<dbReference type="KEGG" id="nec:KGD82_07260"/>
<dbReference type="Proteomes" id="UP000682416">
    <property type="component" value="Chromosome"/>
</dbReference>
<comment type="similarity">
    <text evidence="1">Belongs to the short-chain dehydrogenases/reductases (SDR) family.</text>
</comment>
<dbReference type="RefSeq" id="WP_378734872.1">
    <property type="nucleotide sequence ID" value="NZ_CBDRIY010000001.1"/>
</dbReference>
<evidence type="ECO:0000256" key="2">
    <source>
        <dbReference type="ARBA" id="ARBA00023002"/>
    </source>
</evidence>
<dbReference type="SUPFAM" id="SSF51735">
    <property type="entry name" value="NAD(P)-binding Rossmann-fold domains"/>
    <property type="match status" value="1"/>
</dbReference>
<name>A0A975LAA3_9ACTN</name>
<sequence length="261" mass="27142">MTKELESKVALVTGGGSGLGRAVATRLADLGATVAVGYLNRAEVAEKTAEEIRAAGGSARALRVDVRDYEAVSAAVQELTREHGRIDILVNNAGICTASTIVSTDSTEGWTDVIQTNLVGAYHCIKACALPMMLQGSGAIVNVSSILGLVGKGGLSAYCASKAGLSGLTASLAAEFATHGVRVNAVAPGYSDDTGMIQQFPIEQKEVIINERIPLQRPAQPEEIAETVVFLTRDGSSYMTGQTMVVDGGLTSVIRGMAKTR</sequence>
<organism evidence="4 5">
    <name type="scientific">Nocardiopsis eucommiae</name>
    <dbReference type="NCBI Taxonomy" id="2831970"/>
    <lineage>
        <taxon>Bacteria</taxon>
        <taxon>Bacillati</taxon>
        <taxon>Actinomycetota</taxon>
        <taxon>Actinomycetes</taxon>
        <taxon>Streptosporangiales</taxon>
        <taxon>Nocardiopsidaceae</taxon>
        <taxon>Nocardiopsis</taxon>
    </lineage>
</organism>
<dbReference type="AlphaFoldDB" id="A0A975LAA3"/>
<keyword evidence="5" id="KW-1185">Reference proteome</keyword>
<dbReference type="PANTHER" id="PTHR42760">
    <property type="entry name" value="SHORT-CHAIN DEHYDROGENASES/REDUCTASES FAMILY MEMBER"/>
    <property type="match status" value="1"/>
</dbReference>
<dbReference type="Gene3D" id="3.40.50.720">
    <property type="entry name" value="NAD(P)-binding Rossmann-like Domain"/>
    <property type="match status" value="1"/>
</dbReference>
<reference evidence="4" key="1">
    <citation type="submission" date="2021-05" db="EMBL/GenBank/DDBJ databases">
        <authorList>
            <person name="Kaiqin L."/>
            <person name="Jian G."/>
        </authorList>
    </citation>
    <scope>NUCLEOTIDE SEQUENCE</scope>
    <source>
        <strain evidence="4">HDS5</strain>
    </source>
</reference>
<dbReference type="InterPro" id="IPR002347">
    <property type="entry name" value="SDR_fam"/>
</dbReference>
<dbReference type="GO" id="GO:0016616">
    <property type="term" value="F:oxidoreductase activity, acting on the CH-OH group of donors, NAD or NADP as acceptor"/>
    <property type="evidence" value="ECO:0007669"/>
    <property type="project" value="TreeGrafter"/>
</dbReference>
<accession>A0A975LAA3</accession>
<dbReference type="InterPro" id="IPR057326">
    <property type="entry name" value="KR_dom"/>
</dbReference>
<dbReference type="NCBIfam" id="NF005559">
    <property type="entry name" value="PRK07231.1"/>
    <property type="match status" value="1"/>
</dbReference>
<dbReference type="InterPro" id="IPR020904">
    <property type="entry name" value="Sc_DH/Rdtase_CS"/>
</dbReference>
<keyword evidence="2" id="KW-0560">Oxidoreductase</keyword>
<dbReference type="EMBL" id="CP074402">
    <property type="protein sequence ID" value="QVJ02364.1"/>
    <property type="molecule type" value="Genomic_DNA"/>
</dbReference>
<evidence type="ECO:0000256" key="1">
    <source>
        <dbReference type="ARBA" id="ARBA00006484"/>
    </source>
</evidence>
<evidence type="ECO:0000313" key="5">
    <source>
        <dbReference type="Proteomes" id="UP000682416"/>
    </source>
</evidence>
<dbReference type="PRINTS" id="PR00081">
    <property type="entry name" value="GDHRDH"/>
</dbReference>
<dbReference type="InterPro" id="IPR036291">
    <property type="entry name" value="NAD(P)-bd_dom_sf"/>
</dbReference>
<dbReference type="PROSITE" id="PS00061">
    <property type="entry name" value="ADH_SHORT"/>
    <property type="match status" value="1"/>
</dbReference>
<evidence type="ECO:0000313" key="4">
    <source>
        <dbReference type="EMBL" id="QVJ02364.1"/>
    </source>
</evidence>
<dbReference type="PRINTS" id="PR00080">
    <property type="entry name" value="SDRFAMILY"/>
</dbReference>